<evidence type="ECO:0000256" key="7">
    <source>
        <dbReference type="ARBA" id="ARBA00022679"/>
    </source>
</evidence>
<dbReference type="InParanoid" id="G0QTZ3"/>
<dbReference type="InterPro" id="IPR022278">
    <property type="entry name" value="Pser_aminoTfrase"/>
</dbReference>
<keyword evidence="7 12" id="KW-0808">Transferase</keyword>
<evidence type="ECO:0000256" key="2">
    <source>
        <dbReference type="ARBA" id="ARBA00005099"/>
    </source>
</evidence>
<comment type="pathway">
    <text evidence="2">Amino-acid biosynthesis; L-serine biosynthesis; L-serine from 3-phospho-D-glycerate: step 2/3.</text>
</comment>
<dbReference type="SUPFAM" id="SSF53383">
    <property type="entry name" value="PLP-dependent transferases"/>
    <property type="match status" value="1"/>
</dbReference>
<comment type="catalytic activity">
    <reaction evidence="10">
        <text>O-phospho-L-serine + 2-oxoglutarate = 3-phosphooxypyruvate + L-glutamate</text>
        <dbReference type="Rhea" id="RHEA:14329"/>
        <dbReference type="ChEBI" id="CHEBI:16810"/>
        <dbReference type="ChEBI" id="CHEBI:18110"/>
        <dbReference type="ChEBI" id="CHEBI:29985"/>
        <dbReference type="ChEBI" id="CHEBI:57524"/>
        <dbReference type="EC" id="2.6.1.52"/>
    </reaction>
</comment>
<dbReference type="AlphaFoldDB" id="G0QTZ3"/>
<dbReference type="GO" id="GO:0006564">
    <property type="term" value="P:L-serine biosynthetic process"/>
    <property type="evidence" value="ECO:0007669"/>
    <property type="project" value="UniProtKB-KW"/>
</dbReference>
<evidence type="ECO:0000256" key="6">
    <source>
        <dbReference type="ARBA" id="ARBA00022605"/>
    </source>
</evidence>
<evidence type="ECO:0000259" key="11">
    <source>
        <dbReference type="Pfam" id="PF00266"/>
    </source>
</evidence>
<dbReference type="Gene3D" id="3.90.1150.10">
    <property type="entry name" value="Aspartate Aminotransferase, domain 1"/>
    <property type="match status" value="1"/>
</dbReference>
<evidence type="ECO:0000256" key="9">
    <source>
        <dbReference type="ARBA" id="ARBA00023299"/>
    </source>
</evidence>
<evidence type="ECO:0000313" key="12">
    <source>
        <dbReference type="EMBL" id="EGR31316.1"/>
    </source>
</evidence>
<evidence type="ECO:0000256" key="8">
    <source>
        <dbReference type="ARBA" id="ARBA00022898"/>
    </source>
</evidence>
<proteinExistence type="inferred from homology"/>
<dbReference type="UniPathway" id="UPA00135">
    <property type="reaction ID" value="UER00197"/>
</dbReference>
<comment type="cofactor">
    <cofactor evidence="1">
        <name>pyridoxal 5'-phosphate</name>
        <dbReference type="ChEBI" id="CHEBI:597326"/>
    </cofactor>
</comment>
<dbReference type="PANTHER" id="PTHR43247">
    <property type="entry name" value="PHOSPHOSERINE AMINOTRANSFERASE"/>
    <property type="match status" value="1"/>
</dbReference>
<comment type="similarity">
    <text evidence="3">Belongs to the class-V pyridoxal-phosphate-dependent aminotransferase family. SerC subfamily.</text>
</comment>
<evidence type="ECO:0000256" key="4">
    <source>
        <dbReference type="ARBA" id="ARBA00013030"/>
    </source>
</evidence>
<gene>
    <name evidence="12" type="ORF">IMG5_113150</name>
</gene>
<dbReference type="STRING" id="857967.G0QTZ3"/>
<dbReference type="Pfam" id="PF00266">
    <property type="entry name" value="Aminotran_5"/>
    <property type="match status" value="1"/>
</dbReference>
<evidence type="ECO:0000313" key="13">
    <source>
        <dbReference type="Proteomes" id="UP000008983"/>
    </source>
</evidence>
<dbReference type="eggNOG" id="KOG2790">
    <property type="taxonomic scope" value="Eukaryota"/>
</dbReference>
<keyword evidence="6" id="KW-0028">Amino-acid biosynthesis</keyword>
<evidence type="ECO:0000256" key="1">
    <source>
        <dbReference type="ARBA" id="ARBA00001933"/>
    </source>
</evidence>
<dbReference type="Gene3D" id="3.40.640.10">
    <property type="entry name" value="Type I PLP-dependent aspartate aminotransferase-like (Major domain)"/>
    <property type="match status" value="1"/>
</dbReference>
<evidence type="ECO:0000256" key="5">
    <source>
        <dbReference type="ARBA" id="ARBA00022576"/>
    </source>
</evidence>
<keyword evidence="9" id="KW-0718">Serine biosynthesis</keyword>
<feature type="domain" description="Aminotransferase class V" evidence="11">
    <location>
        <begin position="19"/>
        <end position="320"/>
    </location>
</feature>
<evidence type="ECO:0000256" key="10">
    <source>
        <dbReference type="ARBA" id="ARBA00049007"/>
    </source>
</evidence>
<protein>
    <recommendedName>
        <fullName evidence="4">phosphoserine transaminase</fullName>
        <ecNumber evidence="4">2.6.1.52</ecNumber>
    </recommendedName>
</protein>
<organism evidence="12 13">
    <name type="scientific">Ichthyophthirius multifiliis</name>
    <name type="common">White spot disease agent</name>
    <name type="synonym">Ich</name>
    <dbReference type="NCBI Taxonomy" id="5932"/>
    <lineage>
        <taxon>Eukaryota</taxon>
        <taxon>Sar</taxon>
        <taxon>Alveolata</taxon>
        <taxon>Ciliophora</taxon>
        <taxon>Intramacronucleata</taxon>
        <taxon>Oligohymenophorea</taxon>
        <taxon>Hymenostomatida</taxon>
        <taxon>Ophryoglenina</taxon>
        <taxon>Ichthyophthirius</taxon>
    </lineage>
</organism>
<dbReference type="GeneID" id="14907454"/>
<evidence type="ECO:0000256" key="3">
    <source>
        <dbReference type="ARBA" id="ARBA00006904"/>
    </source>
</evidence>
<dbReference type="InterPro" id="IPR015424">
    <property type="entry name" value="PyrdxlP-dep_Trfase"/>
</dbReference>
<dbReference type="InterPro" id="IPR000192">
    <property type="entry name" value="Aminotrans_V_dom"/>
</dbReference>
<dbReference type="HAMAP" id="MF_00160">
    <property type="entry name" value="SerC_aminotrans_5"/>
    <property type="match status" value="1"/>
</dbReference>
<reference evidence="12 13" key="1">
    <citation type="submission" date="2011-07" db="EMBL/GenBank/DDBJ databases">
        <authorList>
            <person name="Coyne R."/>
            <person name="Brami D."/>
            <person name="Johnson J."/>
            <person name="Hostetler J."/>
            <person name="Hannick L."/>
            <person name="Clark T."/>
            <person name="Cassidy-Hanley D."/>
            <person name="Inman J."/>
        </authorList>
    </citation>
    <scope>NUCLEOTIDE SEQUENCE [LARGE SCALE GENOMIC DNA]</scope>
    <source>
        <strain evidence="12 13">G5</strain>
    </source>
</reference>
<dbReference type="PANTHER" id="PTHR43247:SF1">
    <property type="entry name" value="PHOSPHOSERINE AMINOTRANSFERASE"/>
    <property type="match status" value="1"/>
</dbReference>
<dbReference type="Proteomes" id="UP000008983">
    <property type="component" value="Unassembled WGS sequence"/>
</dbReference>
<dbReference type="GO" id="GO:0030170">
    <property type="term" value="F:pyridoxal phosphate binding"/>
    <property type="evidence" value="ECO:0007669"/>
    <property type="project" value="TreeGrafter"/>
</dbReference>
<keyword evidence="5 12" id="KW-0032">Aminotransferase</keyword>
<keyword evidence="13" id="KW-1185">Reference proteome</keyword>
<dbReference type="InterPro" id="IPR015421">
    <property type="entry name" value="PyrdxlP-dep_Trfase_major"/>
</dbReference>
<dbReference type="GO" id="GO:0005737">
    <property type="term" value="C:cytoplasm"/>
    <property type="evidence" value="ECO:0007669"/>
    <property type="project" value="TreeGrafter"/>
</dbReference>
<dbReference type="InterPro" id="IPR015422">
    <property type="entry name" value="PyrdxlP-dep_Trfase_small"/>
</dbReference>
<name>G0QTZ3_ICHMU</name>
<dbReference type="EMBL" id="GL983885">
    <property type="protein sequence ID" value="EGR31316.1"/>
    <property type="molecule type" value="Genomic_DNA"/>
</dbReference>
<dbReference type="PIRSF" id="PIRSF000525">
    <property type="entry name" value="SerC"/>
    <property type="match status" value="1"/>
</dbReference>
<sequence length="381" mass="43486">MNNSQYKRVLNLNGDQCSLPLEVLQIIKEEWYNAQGTGVSMLEMFNKNPKFLSLMSKGEQALRKYMRIPNEFKIYTMVGGQAVQVAAVPLNLLGKKESAAYVMNGYWSQRAIDEARKYVPHLNIVSQIYKNEHGKITLQGLQNIEEQNAYLYYVSADPSEGFQFKQQPKRSPGVIMVGDLSGDFSTRNILWQDLDVAFIASEYQCGIAGSVVLIIRENLIQNPHPQCPYMLDYNVLKQTDGVPNTVPVFPMYVNCLMYQFAEQKYQNVDSFEKILGGFSEKIYEVLESYGGIYQILVEKEFRSNCQIVFGVIGGKNNDEFIQKGQDKGIVGLFNKLNSQYLRIGLGLQSSQENVEQILGFLREFAQDYQIREVQNQNNQNI</sequence>
<keyword evidence="8" id="KW-0663">Pyridoxal phosphate</keyword>
<dbReference type="RefSeq" id="XP_004034802.1">
    <property type="nucleotide sequence ID" value="XM_004034754.1"/>
</dbReference>
<dbReference type="EC" id="2.6.1.52" evidence="4"/>
<accession>G0QTZ3</accession>
<dbReference type="GO" id="GO:0004648">
    <property type="term" value="F:O-phospho-L-serine:2-oxoglutarate aminotransferase activity"/>
    <property type="evidence" value="ECO:0007669"/>
    <property type="project" value="UniProtKB-EC"/>
</dbReference>
<dbReference type="OMA" id="GFEQTPH"/>
<dbReference type="OrthoDB" id="1703350at2759"/>